<keyword evidence="2" id="KW-1185">Reference proteome</keyword>
<dbReference type="KEGG" id="vra:106774757"/>
<evidence type="ECO:0000313" key="2">
    <source>
        <dbReference type="Proteomes" id="UP000087766"/>
    </source>
</evidence>
<dbReference type="Pfam" id="PF23247">
    <property type="entry name" value="LRR_RPS2"/>
    <property type="match status" value="1"/>
</dbReference>
<reference evidence="3 4" key="2">
    <citation type="submission" date="2025-04" db="UniProtKB">
        <authorList>
            <consortium name="RefSeq"/>
        </authorList>
    </citation>
    <scope>IDENTIFICATION</scope>
    <source>
        <tissue evidence="3 4">Leaf</tissue>
    </source>
</reference>
<reference evidence="2" key="1">
    <citation type="journal article" date="2014" name="Nat. Commun.">
        <title>Genome sequence of mungbean and insights into evolution within Vigna species.</title>
        <authorList>
            <person name="Kang Y.J."/>
            <person name="Kim S.K."/>
            <person name="Kim M.Y."/>
            <person name="Lestari P."/>
            <person name="Kim K.H."/>
            <person name="Ha B.K."/>
            <person name="Jun T.H."/>
            <person name="Hwang W.J."/>
            <person name="Lee T."/>
            <person name="Lee J."/>
            <person name="Shim S."/>
            <person name="Yoon M.Y."/>
            <person name="Jang Y.E."/>
            <person name="Han K.S."/>
            <person name="Taeprayoon P."/>
            <person name="Yoon N."/>
            <person name="Somta P."/>
            <person name="Tanya P."/>
            <person name="Kim K.S."/>
            <person name="Gwag J.G."/>
            <person name="Moon J.K."/>
            <person name="Lee Y.H."/>
            <person name="Park B.S."/>
            <person name="Bombarely A."/>
            <person name="Doyle J.J."/>
            <person name="Jackson S.A."/>
            <person name="Schafleitner R."/>
            <person name="Srinives P."/>
            <person name="Varshney R.K."/>
            <person name="Lee S.H."/>
        </authorList>
    </citation>
    <scope>NUCLEOTIDE SEQUENCE [LARGE SCALE GENOMIC DNA]</scope>
    <source>
        <strain evidence="2">cv. VC1973A</strain>
    </source>
</reference>
<accession>A0A3Q0FFH4</accession>
<gene>
    <name evidence="3 4" type="primary">LOC106774757</name>
</gene>
<dbReference type="OrthoDB" id="1430766at2759"/>
<proteinExistence type="predicted"/>
<organism evidence="2 4">
    <name type="scientific">Vigna radiata var. radiata</name>
    <name type="common">Mung bean</name>
    <name type="synonym">Phaseolus aureus</name>
    <dbReference type="NCBI Taxonomy" id="3916"/>
    <lineage>
        <taxon>Eukaryota</taxon>
        <taxon>Viridiplantae</taxon>
        <taxon>Streptophyta</taxon>
        <taxon>Embryophyta</taxon>
        <taxon>Tracheophyta</taxon>
        <taxon>Spermatophyta</taxon>
        <taxon>Magnoliopsida</taxon>
        <taxon>eudicotyledons</taxon>
        <taxon>Gunneridae</taxon>
        <taxon>Pentapetalae</taxon>
        <taxon>rosids</taxon>
        <taxon>fabids</taxon>
        <taxon>Fabales</taxon>
        <taxon>Fabaceae</taxon>
        <taxon>Papilionoideae</taxon>
        <taxon>50 kb inversion clade</taxon>
        <taxon>NPAAA clade</taxon>
        <taxon>indigoferoid/millettioid clade</taxon>
        <taxon>Phaseoleae</taxon>
        <taxon>Vigna</taxon>
    </lineage>
</organism>
<dbReference type="GeneID" id="106774757"/>
<dbReference type="RefSeq" id="XP_022642814.1">
    <property type="nucleotide sequence ID" value="XM_022787093.1"/>
</dbReference>
<dbReference type="InterPro" id="IPR032675">
    <property type="entry name" value="LRR_dom_sf"/>
</dbReference>
<dbReference type="Gene3D" id="3.80.10.10">
    <property type="entry name" value="Ribonuclease Inhibitor"/>
    <property type="match status" value="1"/>
</dbReference>
<dbReference type="SUPFAM" id="SSF52047">
    <property type="entry name" value="RNI-like"/>
    <property type="match status" value="1"/>
</dbReference>
<sequence length="308" mass="35781">MDVWAHDVIILLQQKFGLNEPAAVNIMELHIQFHQAKQETIVIENPEGNQLHFESLPSLRKYSFGDIIEWPSLKKVTVNDCPNIIKFGLGRIKSLILENQPSLADIFESLDDEFSTIVEYEIGDTEELHKRMHNLGPSHFTNIVVFRAKNCDETLTKFIYILMKRSKKLQVIEIQHCETSGYLFDLLEPAFKGLKYLRGIKELKVIEVNQMVSLCSWDVAGYFDFKSLEIVHLESCHSIKVLFYSKSFSTMLCELKELKLEACEDLYEIFHYSPFNYSSLFFPRLSKVELKSLSKFMRLSRVALCSLF</sequence>
<dbReference type="InterPro" id="IPR057135">
    <property type="entry name" value="At4g27190-like_LRR"/>
</dbReference>
<protein>
    <submittedName>
        <fullName evidence="3 4">Uncharacterized protein LOC106774757</fullName>
    </submittedName>
</protein>
<dbReference type="Proteomes" id="UP000087766">
    <property type="component" value="Chromosome 10"/>
</dbReference>
<dbReference type="RefSeq" id="XP_022642815.1">
    <property type="nucleotide sequence ID" value="XM_022787094.1"/>
</dbReference>
<evidence type="ECO:0000313" key="4">
    <source>
        <dbReference type="RefSeq" id="XP_022642815.1"/>
    </source>
</evidence>
<feature type="domain" description="Disease resistance protein At4g27190-like leucine-rich repeats" evidence="1">
    <location>
        <begin position="128"/>
        <end position="264"/>
    </location>
</feature>
<name>A0A3Q0FFH4_VIGRR</name>
<dbReference type="AlphaFoldDB" id="A0A3Q0FFH4"/>
<evidence type="ECO:0000259" key="1">
    <source>
        <dbReference type="Pfam" id="PF23247"/>
    </source>
</evidence>
<evidence type="ECO:0000313" key="3">
    <source>
        <dbReference type="RefSeq" id="XP_022642814.1"/>
    </source>
</evidence>